<dbReference type="PANTHER" id="PTHR43245">
    <property type="entry name" value="BIFUNCTIONAL POLYMYXIN RESISTANCE PROTEIN ARNA"/>
    <property type="match status" value="1"/>
</dbReference>
<reference evidence="2 3" key="1">
    <citation type="journal article" date="2012" name="Proc. Natl. Acad. Sci. U.S.A.">
        <title>Genome and physiology of a model Epsilonproteobacterium responsible for sulfide detoxification in marine oxygen depletion zones.</title>
        <authorList>
            <person name="Grote J."/>
            <person name="Schott T."/>
            <person name="Bruckner C.G."/>
            <person name="Glockner F.O."/>
            <person name="Jost G."/>
            <person name="Teeling H."/>
            <person name="Labrenz M."/>
            <person name="Jurgens K."/>
        </authorList>
    </citation>
    <scope>NUCLEOTIDE SEQUENCE [LARGE SCALE GENOMIC DNA]</scope>
    <source>
        <strain evidence="2 3">GD1</strain>
    </source>
</reference>
<dbReference type="SUPFAM" id="SSF51735">
    <property type="entry name" value="NAD(P)-binding Rossmann-fold domains"/>
    <property type="match status" value="1"/>
</dbReference>
<evidence type="ECO:0000259" key="1">
    <source>
        <dbReference type="Pfam" id="PF01370"/>
    </source>
</evidence>
<gene>
    <name evidence="2" type="ORF">SMGD1_1968</name>
</gene>
<dbReference type="InterPro" id="IPR036291">
    <property type="entry name" value="NAD(P)-bd_dom_sf"/>
</dbReference>
<proteinExistence type="predicted"/>
<dbReference type="PATRIC" id="fig|929558.5.peg.1961"/>
<dbReference type="CDD" id="cd08946">
    <property type="entry name" value="SDR_e"/>
    <property type="match status" value="1"/>
</dbReference>
<dbReference type="PANTHER" id="PTHR43245:SF13">
    <property type="entry name" value="UDP-D-APIOSE_UDP-D-XYLOSE SYNTHASE 2"/>
    <property type="match status" value="1"/>
</dbReference>
<dbReference type="InterPro" id="IPR001509">
    <property type="entry name" value="Epimerase_deHydtase"/>
</dbReference>
<dbReference type="Gene3D" id="3.40.50.720">
    <property type="entry name" value="NAD(P)-binding Rossmann-like Domain"/>
    <property type="match status" value="1"/>
</dbReference>
<dbReference type="EMBL" id="AFRZ01000001">
    <property type="protein sequence ID" value="EHP30491.1"/>
    <property type="molecule type" value="Genomic_DNA"/>
</dbReference>
<dbReference type="OrthoDB" id="9801785at2"/>
<name>B6BIY0_SULGG</name>
<dbReference type="STRING" id="929558.SMGD1_1968"/>
<evidence type="ECO:0000313" key="3">
    <source>
        <dbReference type="Proteomes" id="UP000006431"/>
    </source>
</evidence>
<organism evidence="2 3">
    <name type="scientific">Sulfurimonas gotlandica (strain DSM 19862 / JCM 16533 / GD1)</name>
    <dbReference type="NCBI Taxonomy" id="929558"/>
    <lineage>
        <taxon>Bacteria</taxon>
        <taxon>Pseudomonadati</taxon>
        <taxon>Campylobacterota</taxon>
        <taxon>Epsilonproteobacteria</taxon>
        <taxon>Campylobacterales</taxon>
        <taxon>Sulfurimonadaceae</taxon>
        <taxon>Sulfurimonas</taxon>
    </lineage>
</organism>
<dbReference type="Gene3D" id="3.90.25.10">
    <property type="entry name" value="UDP-galactose 4-epimerase, domain 1"/>
    <property type="match status" value="1"/>
</dbReference>
<accession>H1FWI8</accession>
<dbReference type="eggNOG" id="COG0451">
    <property type="taxonomic scope" value="Bacteria"/>
</dbReference>
<dbReference type="AlphaFoldDB" id="B6BIY0"/>
<accession>B6BIY0</accession>
<sequence length="278" mass="31745">MVLTIIIGKNSNLSTHLKNTIENTFLVSSSNIQALKAIDVKDYKKINIIFNQFQISTKLYELESPIDYINRSIVTTAEVLEYIKSNSIQINKIIYTSSSSVYGNNISCSESNETHPLSLHSSLKVANERLIEKFCSDNDIDYTITRVFNMYGGDDNFSVISKIINFYKKNETLTLVNNGEAIRDFIHIDDVVHSYIKILKTKNTPIINIGTAEGKSILYILNYLRKNSIELKTNEIFKKELMVSISENKILLKIIGNYSFKKVEEYILEKIKSENGIN</sequence>
<dbReference type="HOGENOM" id="CLU_1021749_0_0_7"/>
<protein>
    <submittedName>
        <fullName evidence="2">NAD-dependent epimerase/dehydratase</fullName>
    </submittedName>
</protein>
<dbReference type="InterPro" id="IPR050177">
    <property type="entry name" value="Lipid_A_modif_metabolic_enz"/>
</dbReference>
<dbReference type="Pfam" id="PF01370">
    <property type="entry name" value="Epimerase"/>
    <property type="match status" value="1"/>
</dbReference>
<feature type="domain" description="NAD-dependent epimerase/dehydratase" evidence="1">
    <location>
        <begin position="41"/>
        <end position="210"/>
    </location>
</feature>
<comment type="caution">
    <text evidence="2">The sequence shown here is derived from an EMBL/GenBank/DDBJ whole genome shotgun (WGS) entry which is preliminary data.</text>
</comment>
<evidence type="ECO:0000313" key="2">
    <source>
        <dbReference type="EMBL" id="EHP30491.1"/>
    </source>
</evidence>
<keyword evidence="3" id="KW-1185">Reference proteome</keyword>
<dbReference type="Proteomes" id="UP000006431">
    <property type="component" value="Unassembled WGS sequence"/>
</dbReference>
<dbReference type="RefSeq" id="WP_008335058.1">
    <property type="nucleotide sequence ID" value="NZ_AFRZ01000001.1"/>
</dbReference>